<organism evidence="3 4">
    <name type="scientific">Mesoterricola silvestris</name>
    <dbReference type="NCBI Taxonomy" id="2927979"/>
    <lineage>
        <taxon>Bacteria</taxon>
        <taxon>Pseudomonadati</taxon>
        <taxon>Acidobacteriota</taxon>
        <taxon>Holophagae</taxon>
        <taxon>Holophagales</taxon>
        <taxon>Holophagaceae</taxon>
        <taxon>Mesoterricola</taxon>
    </lineage>
</organism>
<dbReference type="EMBL" id="AP027080">
    <property type="protein sequence ID" value="BDU73086.1"/>
    <property type="molecule type" value="Genomic_DNA"/>
</dbReference>
<protein>
    <submittedName>
        <fullName evidence="3">Plasmid stabilization protein</fullName>
    </submittedName>
</protein>
<dbReference type="InterPro" id="IPR035093">
    <property type="entry name" value="RelE/ParE_toxin_dom_sf"/>
</dbReference>
<evidence type="ECO:0000256" key="1">
    <source>
        <dbReference type="ARBA" id="ARBA00006226"/>
    </source>
</evidence>
<dbReference type="Proteomes" id="UP001238179">
    <property type="component" value="Chromosome"/>
</dbReference>
<keyword evidence="4" id="KW-1185">Reference proteome</keyword>
<proteinExistence type="inferred from homology"/>
<gene>
    <name evidence="3" type="ORF">METEAL_22600</name>
</gene>
<dbReference type="Pfam" id="PF05016">
    <property type="entry name" value="ParE_toxin"/>
    <property type="match status" value="1"/>
</dbReference>
<sequence length="108" mass="12265">MGHEVRVTRGAEGDLAEIVAFLAEREGPTVAERILEGILDAANDLAEFPERGSCPKELLNLGIREFRQVMFQPYRLIYRIAGNQALLLLVADGRREFQSQLERRVLRD</sequence>
<keyword evidence="2" id="KW-1277">Toxin-antitoxin system</keyword>
<dbReference type="InterPro" id="IPR051803">
    <property type="entry name" value="TA_system_RelE-like_toxin"/>
</dbReference>
<name>A0AA48K962_9BACT</name>
<reference evidence="4" key="1">
    <citation type="journal article" date="2023" name="Int. J. Syst. Evol. Microbiol.">
        <title>Mesoterricola silvestris gen. nov., sp. nov., Mesoterricola sediminis sp. nov., Geothrix oryzae sp. nov., Geothrix edaphica sp. nov., Geothrix rubra sp. nov., and Geothrix limicola sp. nov., six novel members of Acidobacteriota isolated from soils.</title>
        <authorList>
            <person name="Itoh H."/>
            <person name="Sugisawa Y."/>
            <person name="Mise K."/>
            <person name="Xu Z."/>
            <person name="Kuniyasu M."/>
            <person name="Ushijima N."/>
            <person name="Kawano K."/>
            <person name="Kobayashi E."/>
            <person name="Shiratori Y."/>
            <person name="Masuda Y."/>
            <person name="Senoo K."/>
        </authorList>
    </citation>
    <scope>NUCLEOTIDE SEQUENCE [LARGE SCALE GENOMIC DNA]</scope>
    <source>
        <strain evidence="4">W79</strain>
    </source>
</reference>
<dbReference type="SUPFAM" id="SSF143011">
    <property type="entry name" value="RelE-like"/>
    <property type="match status" value="1"/>
</dbReference>
<evidence type="ECO:0000256" key="2">
    <source>
        <dbReference type="ARBA" id="ARBA00022649"/>
    </source>
</evidence>
<dbReference type="KEGG" id="msil:METEAL_22600"/>
<dbReference type="PANTHER" id="PTHR33755">
    <property type="entry name" value="TOXIN PARE1-RELATED"/>
    <property type="match status" value="1"/>
</dbReference>
<accession>A0AA48K962</accession>
<dbReference type="Gene3D" id="3.30.2310.20">
    <property type="entry name" value="RelE-like"/>
    <property type="match status" value="1"/>
</dbReference>
<dbReference type="AlphaFoldDB" id="A0AA48K962"/>
<evidence type="ECO:0000313" key="4">
    <source>
        <dbReference type="Proteomes" id="UP001238179"/>
    </source>
</evidence>
<evidence type="ECO:0000313" key="3">
    <source>
        <dbReference type="EMBL" id="BDU73086.1"/>
    </source>
</evidence>
<dbReference type="InterPro" id="IPR007712">
    <property type="entry name" value="RelE/ParE_toxin"/>
</dbReference>
<comment type="similarity">
    <text evidence="1">Belongs to the RelE toxin family.</text>
</comment>